<protein>
    <recommendedName>
        <fullName evidence="3">Peptidoglycan binding-like domain-containing protein</fullName>
    </recommendedName>
</protein>
<organism evidence="2">
    <name type="scientific">hydrothermal vent metagenome</name>
    <dbReference type="NCBI Taxonomy" id="652676"/>
    <lineage>
        <taxon>unclassified sequences</taxon>
        <taxon>metagenomes</taxon>
        <taxon>ecological metagenomes</taxon>
    </lineage>
</organism>
<accession>A0A1W1CJ67</accession>
<dbReference type="AlphaFoldDB" id="A0A1W1CJ67"/>
<dbReference type="EMBL" id="FPHL01000041">
    <property type="protein sequence ID" value="SFV65836.1"/>
    <property type="molecule type" value="Genomic_DNA"/>
</dbReference>
<name>A0A1W1CJ67_9ZZZZ</name>
<evidence type="ECO:0000256" key="1">
    <source>
        <dbReference type="SAM" id="MobiDB-lite"/>
    </source>
</evidence>
<feature type="region of interest" description="Disordered" evidence="1">
    <location>
        <begin position="230"/>
        <end position="272"/>
    </location>
</feature>
<feature type="compositionally biased region" description="Basic and acidic residues" evidence="1">
    <location>
        <begin position="252"/>
        <end position="272"/>
    </location>
</feature>
<reference evidence="2" key="1">
    <citation type="submission" date="2016-10" db="EMBL/GenBank/DDBJ databases">
        <authorList>
            <person name="de Groot N.N."/>
        </authorList>
    </citation>
    <scope>NUCLEOTIDE SEQUENCE</scope>
</reference>
<evidence type="ECO:0000313" key="2">
    <source>
        <dbReference type="EMBL" id="SFV65836.1"/>
    </source>
</evidence>
<proteinExistence type="predicted"/>
<gene>
    <name evidence="2" type="ORF">MNB_SV-10-1344</name>
</gene>
<evidence type="ECO:0008006" key="3">
    <source>
        <dbReference type="Google" id="ProtNLM"/>
    </source>
</evidence>
<sequence length="272" mass="30302">MIKIKRVSVLVSALLLTSTVSYANFGDAVVGGLVGGAVGSVITNEVYNSNRHETRRTTHHRTHKSTKRKKKHHAVPKMTDEKRIQKALAGLGFYHGAIDGEVNSYETRSAIKEMNKAYEISQSASMSNEEKDALIYLGTLFTFDRYLIAGGSDKRTKGKRIQTALKIEGYYHGKIDGDVGRGTRSSIAQYKSNNAMGYGDTLNFEEEYRLVDDAKHKNDRNIDDTIHSLKTMGSGKYQPEQQPSVLKLQVPAERDNPTPSPKHTEPAKGEWE</sequence>
<feature type="region of interest" description="Disordered" evidence="1">
    <location>
        <begin position="49"/>
        <end position="78"/>
    </location>
</feature>
<feature type="compositionally biased region" description="Basic residues" evidence="1">
    <location>
        <begin position="57"/>
        <end position="75"/>
    </location>
</feature>